<comment type="caution">
    <text evidence="1">The sequence shown here is derived from an EMBL/GenBank/DDBJ whole genome shotgun (WGS) entry which is preliminary data.</text>
</comment>
<name>A0ACC3BKD3_PYRYE</name>
<evidence type="ECO:0000313" key="2">
    <source>
        <dbReference type="Proteomes" id="UP000798662"/>
    </source>
</evidence>
<sequence length="1725" mass="183795">MEFQGDKGHEGSRESVRRATSTPSLVGAGGVPGTRDADAQQLDSLVADTCTTFFLGGPSPPAASLLVAVERATAVALRLIAPRKDVPVDPVVASATVLKLRALVWPAADRPDVMNIFSRALCTALHSDGGASALTLPANVVASLLSAMVLPVTHPDSWATGAQLSVLTVCAATTTATKSGLLTGTRGQRVDQQPGLPLLPRASGAGDQERQPLPTAPCIVGESVVEAVCLLLLSGLRNGALVKDYVRAGDILRFLSLTWYWGCWSSAATDALAAFLAEDASRVTDLIVARTGDSVGDSRLPHSRNGLCTDVWREVGQAMSKSMLGAQEQAARGSAARALAMVPSMHMMLSLPGVLACAPTVTHTEIPGFGSWSAAVTAYVSELLRGVTVVVNAALCNPSPEGNDEAATRLLAAVYTLTCTGLGLLLSADKSLRKDTWRLLCLLTRWCDAEASSSIDMDIVQENSNKADDERRSWSPDVLLRLCKSVVRMSAADKATVQGDQDVLIFALALDAALRLVHVAAARDVPLEEPTPLQSLAVCTAFVRSCDAFVAALPMGDAAILPSAGSRDARARLAAILARLLDEGRGRVRARTPASVIGNLRRLVLSCVRFLASEAWERPDYRAFKRPVADAWFESLPWVWCLAFGDPGSVAREVATAAELYWTAVGRRGRRETPNTLSVSRTTMAITTSRLLQTHDRGQLLAGGAALLNVLTNVQRTLFYGKISRDLRELSSAVDEIIGTVEGGPGARHRDRSGPAAARHVREHACEPVRVRTSGSGTMEDPIEIIDDDEEEGLVALPQESSSVATVHVRGLDAAQGPTAHPVRGGTVPVAGVQPLGAVGGGGSCTPQELTDVGDLPELPGHLAQRRAMGVCALVNSTSPWIPASVIHLDDGEDRDVATGSAAEWRCRVLRLVTAKANLTVSTVADEVYRENGSDRRRPDHPVSVHAPTAQLRAHYGSSLVVAATHTEAEQAETVDKLILVEELPLQTRADDLTDDDGDDNDRRLRQPTYAANASPGDLCNIWVPVPDTDDGGNKDGKGSRCTYSTAIDAVCVCREAVTTSTTLQGRDAGTRNSTPLWLSVRRTDADLVSCATRMAGLVVVTLSMSIVSDWREYSGLGEWMRLPRAVRESLEPPAPTEASSVIVPGTSSPVMPEPWPNAQPPPPPPPLDVSVELDESQLGVVRAVADAFGGPRVGCVLVTGPPGTGKTRTILGVAMELIRRGGGCGGGPITTRLLLVSRTNAACDQIVSALLSLHTLLEVHDWGRRYLESLSQAFGPVSGARMPVLLRVGLAPPKGDPIAATHIDAVVKDLLPRVYPDVVRRQEAAAAAHEHVRQRLAASDSNCPTSVREAQAAGDELLEATAAVKRSVRQLRSQVARGAPVVVTTTATSTGNVIGKLGYHAIIVDEAASTSIPAAVSAVVRAAGEGGDDAAGMTRCVVFMGDPAQLPPCSGIRYTGDLLAMGDSVFERLQRDHPHLTLTHQHRMRPIFWTIVGGLFYPLIPVGVGMMGNKVSWDNAASLRPDWLARASRRPLEITSTSQLPPQDRQEHFNPNTKAVSNEVEVRVVEAELRNVLRGWACHPTGDLRVLVLSPYTAQRRLLVEAVRRVRAAIRHPQQSPYKYTVDVSTVDGSQGASVDCVFLSLARSIPGDDRRTRARMMRFTGDRRRMNVMLSRAEAHLHVVGDMDYVAQSDTPWDAWWAGVLGGRWGGADLVHVGNVPAGGRAH</sequence>
<reference evidence="1" key="1">
    <citation type="submission" date="2019-11" db="EMBL/GenBank/DDBJ databases">
        <title>Nori genome reveals adaptations in red seaweeds to the harsh intertidal environment.</title>
        <authorList>
            <person name="Wang D."/>
            <person name="Mao Y."/>
        </authorList>
    </citation>
    <scope>NUCLEOTIDE SEQUENCE</scope>
    <source>
        <tissue evidence="1">Gametophyte</tissue>
    </source>
</reference>
<gene>
    <name evidence="1" type="ORF">I4F81_000887</name>
</gene>
<evidence type="ECO:0000313" key="1">
    <source>
        <dbReference type="EMBL" id="KAK1858277.1"/>
    </source>
</evidence>
<accession>A0ACC3BKD3</accession>
<proteinExistence type="predicted"/>
<protein>
    <submittedName>
        <fullName evidence="1">Uncharacterized protein</fullName>
    </submittedName>
</protein>
<dbReference type="Proteomes" id="UP000798662">
    <property type="component" value="Chromosome 1"/>
</dbReference>
<dbReference type="EMBL" id="CM020618">
    <property type="protein sequence ID" value="KAK1858277.1"/>
    <property type="molecule type" value="Genomic_DNA"/>
</dbReference>
<organism evidence="1 2">
    <name type="scientific">Pyropia yezoensis</name>
    <name type="common">Susabi-nori</name>
    <name type="synonym">Porphyra yezoensis</name>
    <dbReference type="NCBI Taxonomy" id="2788"/>
    <lineage>
        <taxon>Eukaryota</taxon>
        <taxon>Rhodophyta</taxon>
        <taxon>Bangiophyceae</taxon>
        <taxon>Bangiales</taxon>
        <taxon>Bangiaceae</taxon>
        <taxon>Pyropia</taxon>
    </lineage>
</organism>
<keyword evidence="2" id="KW-1185">Reference proteome</keyword>